<sequence>MPSLMHIAPTTQSGAIGEASGLQKVLVSKLLSNVTPAIPAMIVPRKETLALVVPEIEATPCGEGSNKHWDKAVS</sequence>
<comment type="caution">
    <text evidence="1">The sequence shown here is derived from an EMBL/GenBank/DDBJ whole genome shotgun (WGS) entry which is preliminary data.</text>
</comment>
<name>A0A427AX19_ENSVE</name>
<gene>
    <name evidence="1" type="ORF">B296_00006804</name>
</gene>
<protein>
    <submittedName>
        <fullName evidence="1">Uncharacterized protein</fullName>
    </submittedName>
</protein>
<evidence type="ECO:0000313" key="1">
    <source>
        <dbReference type="EMBL" id="RRT80799.1"/>
    </source>
</evidence>
<evidence type="ECO:0000313" key="2">
    <source>
        <dbReference type="Proteomes" id="UP000287651"/>
    </source>
</evidence>
<dbReference type="EMBL" id="AMZH03001058">
    <property type="protein sequence ID" value="RRT80799.1"/>
    <property type="molecule type" value="Genomic_DNA"/>
</dbReference>
<dbReference type="AlphaFoldDB" id="A0A427AX19"/>
<dbReference type="Proteomes" id="UP000287651">
    <property type="component" value="Unassembled WGS sequence"/>
</dbReference>
<organism evidence="1 2">
    <name type="scientific">Ensete ventricosum</name>
    <name type="common">Abyssinian banana</name>
    <name type="synonym">Musa ensete</name>
    <dbReference type="NCBI Taxonomy" id="4639"/>
    <lineage>
        <taxon>Eukaryota</taxon>
        <taxon>Viridiplantae</taxon>
        <taxon>Streptophyta</taxon>
        <taxon>Embryophyta</taxon>
        <taxon>Tracheophyta</taxon>
        <taxon>Spermatophyta</taxon>
        <taxon>Magnoliopsida</taxon>
        <taxon>Liliopsida</taxon>
        <taxon>Zingiberales</taxon>
        <taxon>Musaceae</taxon>
        <taxon>Ensete</taxon>
    </lineage>
</organism>
<accession>A0A427AX19</accession>
<reference evidence="1 2" key="1">
    <citation type="journal article" date="2014" name="Agronomy (Basel)">
        <title>A Draft Genome Sequence for Ensete ventricosum, the Drought-Tolerant Tree Against Hunger.</title>
        <authorList>
            <person name="Harrison J."/>
            <person name="Moore K.A."/>
            <person name="Paszkiewicz K."/>
            <person name="Jones T."/>
            <person name="Grant M."/>
            <person name="Ambacheew D."/>
            <person name="Muzemil S."/>
            <person name="Studholme D.J."/>
        </authorList>
    </citation>
    <scope>NUCLEOTIDE SEQUENCE [LARGE SCALE GENOMIC DNA]</scope>
</reference>
<proteinExistence type="predicted"/>